<dbReference type="EMBL" id="JBAMIC010000011">
    <property type="protein sequence ID" value="KAK7101349.1"/>
    <property type="molecule type" value="Genomic_DNA"/>
</dbReference>
<sequence length="329" mass="34909">MTSRHHATASESCSEASPVPPAAVRHISSSLQSVKSCESIASNAGGRKTPGTDTTGVKNVNGASEKRANSATTVKVHSGDIINGKRTGSADTVTQREREAGTKKPPKHRRCHSQSTPPSSLTVPSAQCYARSYSATEQGPEGTPIFICDEAVSVEEVFGGKGQRSEGLPPRLVVVSSRVRNISVLRHAVLPGISVMQYNYDSQTLDDILAAVGQTLSGRQVHSVAFILSCPLPAIQLTATDDMVVSRDTASDRGVLDFLTRLRDDHCSRDLPAALRFDFLACAGLSHADTATLALDLETKLGVPVGVWRDLIGADSSYKKGEEPSFPST</sequence>
<name>A0AAN9BB54_9CAEN</name>
<keyword evidence="3" id="KW-1185">Reference proteome</keyword>
<evidence type="ECO:0000256" key="1">
    <source>
        <dbReference type="SAM" id="MobiDB-lite"/>
    </source>
</evidence>
<feature type="compositionally biased region" description="Polar residues" evidence="1">
    <location>
        <begin position="27"/>
        <end position="42"/>
    </location>
</feature>
<evidence type="ECO:0000313" key="2">
    <source>
        <dbReference type="EMBL" id="KAK7101349.1"/>
    </source>
</evidence>
<protein>
    <submittedName>
        <fullName evidence="2">Uncharacterized protein</fullName>
    </submittedName>
</protein>
<dbReference type="Proteomes" id="UP001374579">
    <property type="component" value="Unassembled WGS sequence"/>
</dbReference>
<reference evidence="2 3" key="1">
    <citation type="submission" date="2024-02" db="EMBL/GenBank/DDBJ databases">
        <title>Chromosome-scale genome assembly of the rough periwinkle Littorina saxatilis.</title>
        <authorList>
            <person name="De Jode A."/>
            <person name="Faria R."/>
            <person name="Formenti G."/>
            <person name="Sims Y."/>
            <person name="Smith T.P."/>
            <person name="Tracey A."/>
            <person name="Wood J.M.D."/>
            <person name="Zagrodzka Z.B."/>
            <person name="Johannesson K."/>
            <person name="Butlin R.K."/>
            <person name="Leder E.H."/>
        </authorList>
    </citation>
    <scope>NUCLEOTIDE SEQUENCE [LARGE SCALE GENOMIC DNA]</scope>
    <source>
        <strain evidence="2">Snail1</strain>
        <tissue evidence="2">Muscle</tissue>
    </source>
</reference>
<gene>
    <name evidence="2" type="ORF">V1264_024140</name>
</gene>
<comment type="caution">
    <text evidence="2">The sequence shown here is derived from an EMBL/GenBank/DDBJ whole genome shotgun (WGS) entry which is preliminary data.</text>
</comment>
<feature type="compositionally biased region" description="Polar residues" evidence="1">
    <location>
        <begin position="51"/>
        <end position="62"/>
    </location>
</feature>
<feature type="region of interest" description="Disordered" evidence="1">
    <location>
        <begin position="1"/>
        <end position="123"/>
    </location>
</feature>
<proteinExistence type="predicted"/>
<organism evidence="2 3">
    <name type="scientific">Littorina saxatilis</name>
    <dbReference type="NCBI Taxonomy" id="31220"/>
    <lineage>
        <taxon>Eukaryota</taxon>
        <taxon>Metazoa</taxon>
        <taxon>Spiralia</taxon>
        <taxon>Lophotrochozoa</taxon>
        <taxon>Mollusca</taxon>
        <taxon>Gastropoda</taxon>
        <taxon>Caenogastropoda</taxon>
        <taxon>Littorinimorpha</taxon>
        <taxon>Littorinoidea</taxon>
        <taxon>Littorinidae</taxon>
        <taxon>Littorina</taxon>
    </lineage>
</organism>
<feature type="compositionally biased region" description="Polar residues" evidence="1">
    <location>
        <begin position="113"/>
        <end position="123"/>
    </location>
</feature>
<accession>A0AAN9BB54</accession>
<dbReference type="AlphaFoldDB" id="A0AAN9BB54"/>
<evidence type="ECO:0000313" key="3">
    <source>
        <dbReference type="Proteomes" id="UP001374579"/>
    </source>
</evidence>